<protein>
    <submittedName>
        <fullName evidence="1">Uncharacterized protein</fullName>
    </submittedName>
</protein>
<accession>A0ABS7IW61</accession>
<evidence type="ECO:0000313" key="2">
    <source>
        <dbReference type="Proteomes" id="UP000783253"/>
    </source>
</evidence>
<dbReference type="EMBL" id="JAIGNK010000001">
    <property type="protein sequence ID" value="MBX7457543.1"/>
    <property type="molecule type" value="Genomic_DNA"/>
</dbReference>
<gene>
    <name evidence="1" type="ORF">K3152_04715</name>
</gene>
<keyword evidence="2" id="KW-1185">Reference proteome</keyword>
<dbReference type="RefSeq" id="WP_221572840.1">
    <property type="nucleotide sequence ID" value="NZ_JAIGNK010000001.1"/>
</dbReference>
<sequence>MPADAAPTGFYEDQQRPDLALLEFRLASYFARDDQPYETVCAVDGSDVQSSQQDPPVPLDPATERRLMRRFPSLTPASGCKREGLSVKDRDTGVEAALFDVHELECESAVKCSAWGGYYANGQHGWSWYWIEWNGREWKIRPRDLGIVLT</sequence>
<evidence type="ECO:0000313" key="1">
    <source>
        <dbReference type="EMBL" id="MBX7457543.1"/>
    </source>
</evidence>
<dbReference type="Proteomes" id="UP000783253">
    <property type="component" value="Unassembled WGS sequence"/>
</dbReference>
<name>A0ABS7IW61_9SPHN</name>
<proteinExistence type="predicted"/>
<comment type="caution">
    <text evidence="1">The sequence shown here is derived from an EMBL/GenBank/DDBJ whole genome shotgun (WGS) entry which is preliminary data.</text>
</comment>
<reference evidence="1 2" key="1">
    <citation type="submission" date="2021-08" db="EMBL/GenBank/DDBJ databases">
        <title>Comparative Genomics Analysis of the Genus Qipengyuania Reveals Extensive Genetic Diversity and Metabolic Versatility, Including the Description of Fifteen Novel Species.</title>
        <authorList>
            <person name="Liu Y."/>
        </authorList>
    </citation>
    <scope>NUCLEOTIDE SEQUENCE [LARGE SCALE GENOMIC DNA]</scope>
    <source>
        <strain evidence="1 2">1NDH17</strain>
    </source>
</reference>
<organism evidence="1 2">
    <name type="scientific">Qipengyuania polymorpha</name>
    <dbReference type="NCBI Taxonomy" id="2867234"/>
    <lineage>
        <taxon>Bacteria</taxon>
        <taxon>Pseudomonadati</taxon>
        <taxon>Pseudomonadota</taxon>
        <taxon>Alphaproteobacteria</taxon>
        <taxon>Sphingomonadales</taxon>
        <taxon>Erythrobacteraceae</taxon>
        <taxon>Qipengyuania</taxon>
    </lineage>
</organism>